<sequence>MIEQLAAGSLEQDDGDGLDDEPKVGRNEADAVAESMGALIQDAEANGFPPRMMSSLRTTVLDYGDVWRARLGADGPARVRPYSVKLKPDAIPFRCKPRRYSPLQSDFLRSHVAELQQFGLVRLNNASRWACAAVPVRKAGLKDAFRLTTDYRPVNRMTVPIAAAVPNLVVVTSRVRGAQAMAKFDMFKGFWQLPLDEDSQEIFSIKTDEGVYTPTRVPQGAVDSAMHFQSTMQEVFGDMMNHNLLVYVDDVVLYAPTHDEFLVVLEKFFRRLRESNLKLNVSKSELYAQAVTWCGKIVDGSGVIHDPSRVNALQTLPLPTNAGELQYFLCAANWLRDSIVDYGRAVAPLQEKFDEVMAGHNRKKRHAVSVAVTWTSAEEQAYKAFLDRIASSVTLSFPDDDATVCLSTDASDRGWAVIVTQVRDWNSEVPMHEQCHELLICKGGSFKGPQLNWSVIEKESYPIVLACTELEYLLQRAQGFRIFCDHSNLIQVFCPSKEVKQHVRGKLQRWTMKLIGYSYDIEHINGTDNHWADMVSRWLCRQEEPAFVRVKAVRTRSSRGSGSSLRPLQDEEFAWPSVDEVLRVQQRHVSKLTATHEQINGIIYVEGKLWIPKQERDLLARILVVAHCGIQAHRGEQVMIAHLQDKYAIERLQSHVKNFVSKCLLCKHLKGGKLIQRPWSEPRSVPMRNEVLHMDYLSMDDSYGPTKYVLVLKDELMHFCELIPLIPCDSPTSSVAAAAMLDWYKRFGMPAMWMSDQGTHFKNELMAELRQRLKGVHTFVPVYTPWVNGTVERLNRDILHVVRALLLELQLDTRNWEYLLPVVQANLNHTPVISLGGVAPTELFTGLPCPPPLDTILLPDANKPLQHVDLTAVHEELERLRVGLAEMHSEVADKKERRQLYQQSEKHGTLCNFSVSDYVLWSRVDSRLRGGKLLVLWVGPFRVTEARPHSFMVQNLLNGKEYEVHGSRLKFFQDSSLNVSEELVEHVANQGIVLGVEAIVGHRINPDTAKKELLVSWTGLEAIENSWEPLEVMLHDVPTKVQQYAAASDDASLLRWCA</sequence>
<evidence type="ECO:0000259" key="9">
    <source>
        <dbReference type="PROSITE" id="PS50878"/>
    </source>
</evidence>
<dbReference type="GO" id="GO:0015074">
    <property type="term" value="P:DNA integration"/>
    <property type="evidence" value="ECO:0007669"/>
    <property type="project" value="InterPro"/>
</dbReference>
<keyword evidence="5" id="KW-0378">Hydrolase</keyword>
<dbReference type="Proteomes" id="UP000437068">
    <property type="component" value="Unassembled WGS sequence"/>
</dbReference>
<dbReference type="EMBL" id="QXGA01000159">
    <property type="protein sequence ID" value="KAE9151153.1"/>
    <property type="molecule type" value="Genomic_DNA"/>
</dbReference>
<dbReference type="SUPFAM" id="SSF54160">
    <property type="entry name" value="Chromo domain-like"/>
    <property type="match status" value="1"/>
</dbReference>
<dbReference type="GO" id="GO:0004519">
    <property type="term" value="F:endonuclease activity"/>
    <property type="evidence" value="ECO:0007669"/>
    <property type="project" value="UniProtKB-KW"/>
</dbReference>
<dbReference type="SUPFAM" id="SSF53098">
    <property type="entry name" value="Ribonuclease H-like"/>
    <property type="match status" value="1"/>
</dbReference>
<dbReference type="CDD" id="cd00024">
    <property type="entry name" value="CD_CSD"/>
    <property type="match status" value="1"/>
</dbReference>
<dbReference type="Pfam" id="PF00078">
    <property type="entry name" value="RVT_1"/>
    <property type="match status" value="1"/>
</dbReference>
<evidence type="ECO:0000313" key="16">
    <source>
        <dbReference type="Proteomes" id="UP000440732"/>
    </source>
</evidence>
<dbReference type="Proteomes" id="UP000429523">
    <property type="component" value="Unassembled WGS sequence"/>
</dbReference>
<dbReference type="EMBL" id="QXGF01000204">
    <property type="protein sequence ID" value="KAE8944421.1"/>
    <property type="molecule type" value="Genomic_DNA"/>
</dbReference>
<proteinExistence type="predicted"/>
<protein>
    <recommendedName>
        <fullName evidence="17">Reverse transcriptase</fullName>
    </recommendedName>
</protein>
<feature type="domain" description="Reverse transcriptase" evidence="9">
    <location>
        <begin position="120"/>
        <end position="298"/>
    </location>
</feature>
<dbReference type="InterPro" id="IPR012337">
    <property type="entry name" value="RNaseH-like_sf"/>
</dbReference>
<keyword evidence="6" id="KW-0695">RNA-directed DNA polymerase</keyword>
<dbReference type="CDD" id="cd01647">
    <property type="entry name" value="RT_LTR"/>
    <property type="match status" value="1"/>
</dbReference>
<dbReference type="Pfam" id="PF00385">
    <property type="entry name" value="Chromo"/>
    <property type="match status" value="1"/>
</dbReference>
<dbReference type="SUPFAM" id="SSF56672">
    <property type="entry name" value="DNA/RNA polymerases"/>
    <property type="match status" value="1"/>
</dbReference>
<dbReference type="Proteomes" id="UP000440732">
    <property type="component" value="Unassembled WGS sequence"/>
</dbReference>
<evidence type="ECO:0000259" key="8">
    <source>
        <dbReference type="PROSITE" id="PS50013"/>
    </source>
</evidence>
<evidence type="ECO:0000256" key="7">
    <source>
        <dbReference type="SAM" id="MobiDB-lite"/>
    </source>
</evidence>
<dbReference type="Pfam" id="PF17921">
    <property type="entry name" value="Integrase_H2C2"/>
    <property type="match status" value="1"/>
</dbReference>
<dbReference type="InterPro" id="IPR041588">
    <property type="entry name" value="Integrase_H2C2"/>
</dbReference>
<evidence type="ECO:0008006" key="17">
    <source>
        <dbReference type="Google" id="ProtNLM"/>
    </source>
</evidence>
<dbReference type="InterPro" id="IPR000477">
    <property type="entry name" value="RT_dom"/>
</dbReference>
<feature type="domain" description="Integrase catalytic" evidence="10">
    <location>
        <begin position="682"/>
        <end position="848"/>
    </location>
</feature>
<dbReference type="InterPro" id="IPR043502">
    <property type="entry name" value="DNA/RNA_pol_sf"/>
</dbReference>
<evidence type="ECO:0000256" key="3">
    <source>
        <dbReference type="ARBA" id="ARBA00022722"/>
    </source>
</evidence>
<evidence type="ECO:0000256" key="5">
    <source>
        <dbReference type="ARBA" id="ARBA00022801"/>
    </source>
</evidence>
<reference evidence="14 15" key="1">
    <citation type="submission" date="2018-08" db="EMBL/GenBank/DDBJ databases">
        <title>Genomic investigation of the strawberry pathogen Phytophthora fragariae indicates pathogenicity is determined by transcriptional variation in three key races.</title>
        <authorList>
            <person name="Adams T.M."/>
            <person name="Armitage A.D."/>
            <person name="Sobczyk M.K."/>
            <person name="Bates H.J."/>
            <person name="Dunwell J.M."/>
            <person name="Nellist C.F."/>
            <person name="Harrison R.J."/>
        </authorList>
    </citation>
    <scope>NUCLEOTIDE SEQUENCE [LARGE SCALE GENOMIC DNA]</scope>
    <source>
        <strain evidence="13 15">A4</strain>
        <strain evidence="12 16">NOV-5</strain>
        <strain evidence="11 14">NOV-9</strain>
    </source>
</reference>
<dbReference type="Gene3D" id="2.40.50.40">
    <property type="match status" value="1"/>
</dbReference>
<dbReference type="PROSITE" id="PS50994">
    <property type="entry name" value="INTEGRASE"/>
    <property type="match status" value="1"/>
</dbReference>
<dbReference type="InterPro" id="IPR016197">
    <property type="entry name" value="Chromo-like_dom_sf"/>
</dbReference>
<evidence type="ECO:0000256" key="6">
    <source>
        <dbReference type="ARBA" id="ARBA00022918"/>
    </source>
</evidence>
<dbReference type="Gene3D" id="3.30.420.10">
    <property type="entry name" value="Ribonuclease H-like superfamily/Ribonuclease H"/>
    <property type="match status" value="1"/>
</dbReference>
<keyword evidence="3" id="KW-0540">Nuclease</keyword>
<dbReference type="EMBL" id="QXGE01000165">
    <property type="protein sequence ID" value="KAE9321863.1"/>
    <property type="molecule type" value="Genomic_DNA"/>
</dbReference>
<dbReference type="GO" id="GO:0003676">
    <property type="term" value="F:nucleic acid binding"/>
    <property type="evidence" value="ECO:0007669"/>
    <property type="project" value="InterPro"/>
</dbReference>
<dbReference type="Pfam" id="PF17917">
    <property type="entry name" value="RT_RNaseH"/>
    <property type="match status" value="1"/>
</dbReference>
<dbReference type="InterPro" id="IPR043128">
    <property type="entry name" value="Rev_trsase/Diguanyl_cyclase"/>
</dbReference>
<dbReference type="InterPro" id="IPR001584">
    <property type="entry name" value="Integrase_cat-core"/>
</dbReference>
<dbReference type="GO" id="GO:0016787">
    <property type="term" value="F:hydrolase activity"/>
    <property type="evidence" value="ECO:0007669"/>
    <property type="project" value="UniProtKB-KW"/>
</dbReference>
<dbReference type="Gene3D" id="3.10.10.10">
    <property type="entry name" value="HIV Type 1 Reverse Transcriptase, subunit A, domain 1"/>
    <property type="match status" value="1"/>
</dbReference>
<dbReference type="InterPro" id="IPR000953">
    <property type="entry name" value="Chromo/chromo_shadow_dom"/>
</dbReference>
<organism evidence="11 14">
    <name type="scientific">Phytophthora fragariae</name>
    <dbReference type="NCBI Taxonomy" id="53985"/>
    <lineage>
        <taxon>Eukaryota</taxon>
        <taxon>Sar</taxon>
        <taxon>Stramenopiles</taxon>
        <taxon>Oomycota</taxon>
        <taxon>Peronosporomycetes</taxon>
        <taxon>Peronosporales</taxon>
        <taxon>Peronosporaceae</taxon>
        <taxon>Phytophthora</taxon>
    </lineage>
</organism>
<accession>A0A6A3FJ70</accession>
<dbReference type="InterPro" id="IPR036397">
    <property type="entry name" value="RNaseH_sf"/>
</dbReference>
<keyword evidence="4" id="KW-0255">Endonuclease</keyword>
<evidence type="ECO:0000259" key="10">
    <source>
        <dbReference type="PROSITE" id="PS50994"/>
    </source>
</evidence>
<keyword evidence="2" id="KW-0548">Nucleotidyltransferase</keyword>
<evidence type="ECO:0000313" key="12">
    <source>
        <dbReference type="EMBL" id="KAE9151153.1"/>
    </source>
</evidence>
<feature type="domain" description="Chromo" evidence="8">
    <location>
        <begin position="994"/>
        <end position="1044"/>
    </location>
</feature>
<dbReference type="PANTHER" id="PTHR37984:SF5">
    <property type="entry name" value="PROTEIN NYNRIN-LIKE"/>
    <property type="match status" value="1"/>
</dbReference>
<evidence type="ECO:0000256" key="4">
    <source>
        <dbReference type="ARBA" id="ARBA00022759"/>
    </source>
</evidence>
<feature type="region of interest" description="Disordered" evidence="7">
    <location>
        <begin position="1"/>
        <end position="24"/>
    </location>
</feature>
<evidence type="ECO:0000256" key="1">
    <source>
        <dbReference type="ARBA" id="ARBA00022679"/>
    </source>
</evidence>
<dbReference type="SMART" id="SM00298">
    <property type="entry name" value="CHROMO"/>
    <property type="match status" value="1"/>
</dbReference>
<name>A0A6A3FJ70_9STRA</name>
<dbReference type="InterPro" id="IPR050951">
    <property type="entry name" value="Retrovirus_Pol_polyprotein"/>
</dbReference>
<comment type="caution">
    <text evidence="11">The sequence shown here is derived from an EMBL/GenBank/DDBJ whole genome shotgun (WGS) entry which is preliminary data.</text>
</comment>
<dbReference type="InterPro" id="IPR041373">
    <property type="entry name" value="RT_RNaseH"/>
</dbReference>
<dbReference type="InterPro" id="IPR023780">
    <property type="entry name" value="Chromo_domain"/>
</dbReference>
<evidence type="ECO:0000313" key="13">
    <source>
        <dbReference type="EMBL" id="KAE9321863.1"/>
    </source>
</evidence>
<evidence type="ECO:0000313" key="14">
    <source>
        <dbReference type="Proteomes" id="UP000429523"/>
    </source>
</evidence>
<dbReference type="Gene3D" id="3.30.70.270">
    <property type="match status" value="2"/>
</dbReference>
<gene>
    <name evidence="13" type="ORF">PF001_g4709</name>
    <name evidence="12" type="ORF">PF006_g4539</name>
    <name evidence="11" type="ORF">PF009_g5896</name>
</gene>
<evidence type="ECO:0000313" key="15">
    <source>
        <dbReference type="Proteomes" id="UP000437068"/>
    </source>
</evidence>
<dbReference type="AlphaFoldDB" id="A0A6A3FJ70"/>
<evidence type="ECO:0000256" key="2">
    <source>
        <dbReference type="ARBA" id="ARBA00022695"/>
    </source>
</evidence>
<evidence type="ECO:0000313" key="11">
    <source>
        <dbReference type="EMBL" id="KAE8944421.1"/>
    </source>
</evidence>
<dbReference type="PROSITE" id="PS50878">
    <property type="entry name" value="RT_POL"/>
    <property type="match status" value="1"/>
</dbReference>
<dbReference type="Gene3D" id="1.10.340.70">
    <property type="match status" value="1"/>
</dbReference>
<dbReference type="PANTHER" id="PTHR37984">
    <property type="entry name" value="PROTEIN CBG26694"/>
    <property type="match status" value="1"/>
</dbReference>
<dbReference type="PROSITE" id="PS50013">
    <property type="entry name" value="CHROMO_2"/>
    <property type="match status" value="1"/>
</dbReference>
<dbReference type="GO" id="GO:0003964">
    <property type="term" value="F:RNA-directed DNA polymerase activity"/>
    <property type="evidence" value="ECO:0007669"/>
    <property type="project" value="UniProtKB-KW"/>
</dbReference>
<keyword evidence="1" id="KW-0808">Transferase</keyword>